<proteinExistence type="predicted"/>
<comment type="caution">
    <text evidence="2">The sequence shown here is derived from an EMBL/GenBank/DDBJ whole genome shotgun (WGS) entry which is preliminary data.</text>
</comment>
<dbReference type="Proteomes" id="UP000238982">
    <property type="component" value="Unassembled WGS sequence"/>
</dbReference>
<reference evidence="2 3" key="1">
    <citation type="submission" date="2018-03" db="EMBL/GenBank/DDBJ databases">
        <authorList>
            <person name="Keele B.F."/>
        </authorList>
    </citation>
    <scope>NUCLEOTIDE SEQUENCE [LARGE SCALE GENOMIC DNA]</scope>
    <source>
        <strain evidence="2 3">AU19729</strain>
    </source>
</reference>
<dbReference type="AlphaFoldDB" id="A0A2S9MXB1"/>
<evidence type="ECO:0000313" key="3">
    <source>
        <dbReference type="Proteomes" id="UP000238982"/>
    </source>
</evidence>
<evidence type="ECO:0000256" key="1">
    <source>
        <dbReference type="SAM" id="MobiDB-lite"/>
    </source>
</evidence>
<dbReference type="EMBL" id="PVGH01000033">
    <property type="protein sequence ID" value="PRF64036.1"/>
    <property type="molecule type" value="Genomic_DNA"/>
</dbReference>
<name>A0A2S9MXB1_9BURK</name>
<evidence type="ECO:0000313" key="2">
    <source>
        <dbReference type="EMBL" id="PRF64036.1"/>
    </source>
</evidence>
<feature type="region of interest" description="Disordered" evidence="1">
    <location>
        <begin position="53"/>
        <end position="75"/>
    </location>
</feature>
<sequence length="114" mass="12614">MRTRIISVCARMRIREATDADGAPACAAKRRRGVAKRFGVPCIGRFGSGARCRERASGSRRGERRRAEAESRRAESVSPSCLRACRDRPATPMRPTRYASPACQPSPRLFCTDT</sequence>
<accession>A0A2S9MXB1</accession>
<organism evidence="2 3">
    <name type="scientific">Burkholderia multivorans</name>
    <dbReference type="NCBI Taxonomy" id="87883"/>
    <lineage>
        <taxon>Bacteria</taxon>
        <taxon>Pseudomonadati</taxon>
        <taxon>Pseudomonadota</taxon>
        <taxon>Betaproteobacteria</taxon>
        <taxon>Burkholderiales</taxon>
        <taxon>Burkholderiaceae</taxon>
        <taxon>Burkholderia</taxon>
        <taxon>Burkholderia cepacia complex</taxon>
    </lineage>
</organism>
<protein>
    <submittedName>
        <fullName evidence="2">Uncharacterized protein</fullName>
    </submittedName>
</protein>
<gene>
    <name evidence="2" type="ORF">C6Q15_06660</name>
</gene>